<evidence type="ECO:0000259" key="4">
    <source>
        <dbReference type="PROSITE" id="PS50949"/>
    </source>
</evidence>
<evidence type="ECO:0000313" key="5">
    <source>
        <dbReference type="EMBL" id="MBU5675302.1"/>
    </source>
</evidence>
<dbReference type="SMART" id="SM00345">
    <property type="entry name" value="HTH_GNTR"/>
    <property type="match status" value="1"/>
</dbReference>
<dbReference type="GO" id="GO:0008483">
    <property type="term" value="F:transaminase activity"/>
    <property type="evidence" value="ECO:0007669"/>
    <property type="project" value="UniProtKB-KW"/>
</dbReference>
<dbReference type="Pfam" id="PF00392">
    <property type="entry name" value="GntR"/>
    <property type="match status" value="1"/>
</dbReference>
<accession>A0ABS6G0R6</accession>
<dbReference type="InterPro" id="IPR051446">
    <property type="entry name" value="HTH_trans_reg/aminotransferase"/>
</dbReference>
<evidence type="ECO:0000256" key="1">
    <source>
        <dbReference type="ARBA" id="ARBA00023015"/>
    </source>
</evidence>
<keyword evidence="6" id="KW-1185">Reference proteome</keyword>
<evidence type="ECO:0000256" key="3">
    <source>
        <dbReference type="ARBA" id="ARBA00023163"/>
    </source>
</evidence>
<dbReference type="RefSeq" id="WP_216414794.1">
    <property type="nucleotide sequence ID" value="NZ_JAHLQK010000001.1"/>
</dbReference>
<keyword evidence="3" id="KW-0804">Transcription</keyword>
<dbReference type="CDD" id="cd07377">
    <property type="entry name" value="WHTH_GntR"/>
    <property type="match status" value="1"/>
</dbReference>
<dbReference type="PROSITE" id="PS50949">
    <property type="entry name" value="HTH_GNTR"/>
    <property type="match status" value="1"/>
</dbReference>
<gene>
    <name evidence="5" type="ORF">KQI88_02590</name>
</gene>
<dbReference type="Proteomes" id="UP000779508">
    <property type="component" value="Unassembled WGS sequence"/>
</dbReference>
<organism evidence="5 6">
    <name type="scientific">Alkaliphilus flagellatus</name>
    <dbReference type="NCBI Taxonomy" id="2841507"/>
    <lineage>
        <taxon>Bacteria</taxon>
        <taxon>Bacillati</taxon>
        <taxon>Bacillota</taxon>
        <taxon>Clostridia</taxon>
        <taxon>Peptostreptococcales</taxon>
        <taxon>Natronincolaceae</taxon>
        <taxon>Alkaliphilus</taxon>
    </lineage>
</organism>
<feature type="domain" description="HTH gntR-type" evidence="4">
    <location>
        <begin position="1"/>
        <end position="69"/>
    </location>
</feature>
<dbReference type="Pfam" id="PF00155">
    <property type="entry name" value="Aminotran_1_2"/>
    <property type="match status" value="1"/>
</dbReference>
<proteinExistence type="predicted"/>
<evidence type="ECO:0000313" key="6">
    <source>
        <dbReference type="Proteomes" id="UP000779508"/>
    </source>
</evidence>
<keyword evidence="1" id="KW-0805">Transcription regulation</keyword>
<dbReference type="PANTHER" id="PTHR46577:SF1">
    <property type="entry name" value="HTH-TYPE TRANSCRIPTIONAL REGULATORY PROTEIN GABR"/>
    <property type="match status" value="1"/>
</dbReference>
<reference evidence="5 6" key="1">
    <citation type="submission" date="2021-06" db="EMBL/GenBank/DDBJ databases">
        <authorList>
            <person name="Sun Q."/>
            <person name="Li D."/>
        </authorList>
    </citation>
    <scope>NUCLEOTIDE SEQUENCE [LARGE SCALE GENOMIC DNA]</scope>
    <source>
        <strain evidence="5 6">MSJ-5</strain>
    </source>
</reference>
<dbReference type="PANTHER" id="PTHR46577">
    <property type="entry name" value="HTH-TYPE TRANSCRIPTIONAL REGULATORY PROTEIN GABR"/>
    <property type="match status" value="1"/>
</dbReference>
<evidence type="ECO:0000256" key="2">
    <source>
        <dbReference type="ARBA" id="ARBA00023125"/>
    </source>
</evidence>
<keyword evidence="2" id="KW-0238">DNA-binding</keyword>
<comment type="caution">
    <text evidence="5">The sequence shown here is derived from an EMBL/GenBank/DDBJ whole genome shotgun (WGS) entry which is preliminary data.</text>
</comment>
<keyword evidence="5" id="KW-0032">Aminotransferase</keyword>
<keyword evidence="5" id="KW-0808">Transferase</keyword>
<dbReference type="EMBL" id="JAHLQK010000001">
    <property type="protein sequence ID" value="MBU5675302.1"/>
    <property type="molecule type" value="Genomic_DNA"/>
</dbReference>
<dbReference type="InterPro" id="IPR004839">
    <property type="entry name" value="Aminotransferase_I/II_large"/>
</dbReference>
<dbReference type="CDD" id="cd00609">
    <property type="entry name" value="AAT_like"/>
    <property type="match status" value="1"/>
</dbReference>
<name>A0ABS6G0R6_9FIRM</name>
<dbReference type="InterPro" id="IPR000524">
    <property type="entry name" value="Tscrpt_reg_HTH_GntR"/>
</dbReference>
<sequence length="447" mass="52082">MYKYLDVLNKIEYMIENEEFKQGEKILSIRKFADLFNCNKWTVIRALEELEKKHIIYSVPQSGHYVVPKKDILNQNEALITDFSSSSPDSNVFPYIDFQHCINQAINTYKNELFIYGTPKGLPSLVSVIRKELAHYQVFANNRNIFITSGVQQALSILTLLPFPNNKHTILIEQPGYHLFIEQLETQRISTVGIKRDYSGIDLEELERIFKEMDIKFFYIMPRYHNPLGYSLSQKDKQEILKLADKYDVYIVEDDFLADYETDSKADPIYSYDYQSRVIYLKSFSKIIFPGLRVGVAIVPDSLTGLFSKYKIYSDVDTSMLSQAALELYIKSGMFEKHRKKMRHSYSQRAEKLHDSLQKYCTINNGTKMYHNYGNCCIHTCLELSTKINIKNILKESEKNSILISDTSSNYLQDFDDKKNYIKLNTSNVPYEYIENGIKNIVDIIGK</sequence>
<protein>
    <submittedName>
        <fullName evidence="5">PLP-dependent aminotransferase family protein</fullName>
    </submittedName>
</protein>